<gene>
    <name evidence="2" type="ORF">LCGC14_0401850</name>
</gene>
<reference evidence="2" key="1">
    <citation type="journal article" date="2015" name="Nature">
        <title>Complex archaea that bridge the gap between prokaryotes and eukaryotes.</title>
        <authorList>
            <person name="Spang A."/>
            <person name="Saw J.H."/>
            <person name="Jorgensen S.L."/>
            <person name="Zaremba-Niedzwiedzka K."/>
            <person name="Martijn J."/>
            <person name="Lind A.E."/>
            <person name="van Eijk R."/>
            <person name="Schleper C."/>
            <person name="Guy L."/>
            <person name="Ettema T.J."/>
        </authorList>
    </citation>
    <scope>NUCLEOTIDE SEQUENCE</scope>
</reference>
<feature type="compositionally biased region" description="Polar residues" evidence="1">
    <location>
        <begin position="9"/>
        <end position="20"/>
    </location>
</feature>
<dbReference type="AlphaFoldDB" id="A0A0F9TEW2"/>
<feature type="region of interest" description="Disordered" evidence="1">
    <location>
        <begin position="1"/>
        <end position="21"/>
    </location>
</feature>
<proteinExistence type="predicted"/>
<name>A0A0F9TEW2_9ZZZZ</name>
<organism evidence="2">
    <name type="scientific">marine sediment metagenome</name>
    <dbReference type="NCBI Taxonomy" id="412755"/>
    <lineage>
        <taxon>unclassified sequences</taxon>
        <taxon>metagenomes</taxon>
        <taxon>ecological metagenomes</taxon>
    </lineage>
</organism>
<protein>
    <submittedName>
        <fullName evidence="2">Uncharacterized protein</fullName>
    </submittedName>
</protein>
<accession>A0A0F9TEW2</accession>
<dbReference type="EMBL" id="LAZR01000345">
    <property type="protein sequence ID" value="KKN73372.1"/>
    <property type="molecule type" value="Genomic_DNA"/>
</dbReference>
<comment type="caution">
    <text evidence="2">The sequence shown here is derived from an EMBL/GenBank/DDBJ whole genome shotgun (WGS) entry which is preliminary data.</text>
</comment>
<evidence type="ECO:0000256" key="1">
    <source>
        <dbReference type="SAM" id="MobiDB-lite"/>
    </source>
</evidence>
<evidence type="ECO:0000313" key="2">
    <source>
        <dbReference type="EMBL" id="KKN73372.1"/>
    </source>
</evidence>
<sequence length="61" mass="6786">MRTKRIINVKQQPNGSTPETNGPFVYLVKKLTNVTTPHIGKATTQRQVLELINRGITVNVA</sequence>